<organism evidence="1 2">
    <name type="scientific">Mycena metata</name>
    <dbReference type="NCBI Taxonomy" id="1033252"/>
    <lineage>
        <taxon>Eukaryota</taxon>
        <taxon>Fungi</taxon>
        <taxon>Dikarya</taxon>
        <taxon>Basidiomycota</taxon>
        <taxon>Agaricomycotina</taxon>
        <taxon>Agaricomycetes</taxon>
        <taxon>Agaricomycetidae</taxon>
        <taxon>Agaricales</taxon>
        <taxon>Marasmiineae</taxon>
        <taxon>Mycenaceae</taxon>
        <taxon>Mycena</taxon>
    </lineage>
</organism>
<keyword evidence="2" id="KW-1185">Reference proteome</keyword>
<evidence type="ECO:0000313" key="2">
    <source>
        <dbReference type="Proteomes" id="UP001215598"/>
    </source>
</evidence>
<evidence type="ECO:0000313" key="1">
    <source>
        <dbReference type="EMBL" id="KAJ7730413.1"/>
    </source>
</evidence>
<accession>A0AAD7MSU1</accession>
<dbReference type="AlphaFoldDB" id="A0AAD7MSU1"/>
<protein>
    <submittedName>
        <fullName evidence="1">Uncharacterized protein</fullName>
    </submittedName>
</protein>
<dbReference type="EMBL" id="JARKIB010000159">
    <property type="protein sequence ID" value="KAJ7730413.1"/>
    <property type="molecule type" value="Genomic_DNA"/>
</dbReference>
<proteinExistence type="predicted"/>
<gene>
    <name evidence="1" type="ORF">B0H16DRAFT_1733757</name>
</gene>
<reference evidence="1" key="1">
    <citation type="submission" date="2023-03" db="EMBL/GenBank/DDBJ databases">
        <title>Massive genome expansion in bonnet fungi (Mycena s.s.) driven by repeated elements and novel gene families across ecological guilds.</title>
        <authorList>
            <consortium name="Lawrence Berkeley National Laboratory"/>
            <person name="Harder C.B."/>
            <person name="Miyauchi S."/>
            <person name="Viragh M."/>
            <person name="Kuo A."/>
            <person name="Thoen E."/>
            <person name="Andreopoulos B."/>
            <person name="Lu D."/>
            <person name="Skrede I."/>
            <person name="Drula E."/>
            <person name="Henrissat B."/>
            <person name="Morin E."/>
            <person name="Kohler A."/>
            <person name="Barry K."/>
            <person name="LaButti K."/>
            <person name="Morin E."/>
            <person name="Salamov A."/>
            <person name="Lipzen A."/>
            <person name="Mereny Z."/>
            <person name="Hegedus B."/>
            <person name="Baldrian P."/>
            <person name="Stursova M."/>
            <person name="Weitz H."/>
            <person name="Taylor A."/>
            <person name="Grigoriev I.V."/>
            <person name="Nagy L.G."/>
            <person name="Martin F."/>
            <person name="Kauserud H."/>
        </authorList>
    </citation>
    <scope>NUCLEOTIDE SEQUENCE</scope>
    <source>
        <strain evidence="1">CBHHK182m</strain>
    </source>
</reference>
<sequence>MTAVPFPWPKAGIVERIMRDSSGYFIYAATVIKFIDDKRFRPSERLDVILGIRHSISGSPLNPLDQLYLQILSGVPEDFHFQLLQILMLVKEGLFLCQISRLLELQADELRLILRGLHSVILVPKCDRDGVSAHHASFWDFLGDSSRSGAFHIGSSQCRRNLAFQLLKTLSHNSDDLWEILFLNGTAPEYTSFLPSKNYF</sequence>
<name>A0AAD7MSU1_9AGAR</name>
<comment type="caution">
    <text evidence="1">The sequence shown here is derived from an EMBL/GenBank/DDBJ whole genome shotgun (WGS) entry which is preliminary data.</text>
</comment>
<dbReference type="Proteomes" id="UP001215598">
    <property type="component" value="Unassembled WGS sequence"/>
</dbReference>